<keyword evidence="4" id="KW-1185">Reference proteome</keyword>
<accession>A0A8K0X9C5</accession>
<dbReference type="AlphaFoldDB" id="A0A8K0X9C5"/>
<dbReference type="Proteomes" id="UP000813385">
    <property type="component" value="Unassembled WGS sequence"/>
</dbReference>
<sequence>MLLIKTLLAASAIFVSAVAANEEPTNDVEAAAFWNQLETIAGPDVLAPLAPITDIIEERGEDDYSRRPVPRPPKVGNPYQGRKCSKALDIDIPRRLSCERNECFKCELVSSHLNFQLTRPQLVSQHP</sequence>
<evidence type="ECO:0000313" key="4">
    <source>
        <dbReference type="Proteomes" id="UP000813385"/>
    </source>
</evidence>
<dbReference type="OrthoDB" id="5182484at2759"/>
<comment type="caution">
    <text evidence="3">The sequence shown here is derived from an EMBL/GenBank/DDBJ whole genome shotgun (WGS) entry which is preliminary data.</text>
</comment>
<evidence type="ECO:0000256" key="2">
    <source>
        <dbReference type="SAM" id="SignalP"/>
    </source>
</evidence>
<reference evidence="3" key="1">
    <citation type="journal article" date="2021" name="Nat. Commun.">
        <title>Genetic determinants of endophytism in the Arabidopsis root mycobiome.</title>
        <authorList>
            <person name="Mesny F."/>
            <person name="Miyauchi S."/>
            <person name="Thiergart T."/>
            <person name="Pickel B."/>
            <person name="Atanasova L."/>
            <person name="Karlsson M."/>
            <person name="Huettel B."/>
            <person name="Barry K.W."/>
            <person name="Haridas S."/>
            <person name="Chen C."/>
            <person name="Bauer D."/>
            <person name="Andreopoulos W."/>
            <person name="Pangilinan J."/>
            <person name="LaButti K."/>
            <person name="Riley R."/>
            <person name="Lipzen A."/>
            <person name="Clum A."/>
            <person name="Drula E."/>
            <person name="Henrissat B."/>
            <person name="Kohler A."/>
            <person name="Grigoriev I.V."/>
            <person name="Martin F.M."/>
            <person name="Hacquard S."/>
        </authorList>
    </citation>
    <scope>NUCLEOTIDE SEQUENCE</scope>
    <source>
        <strain evidence="3">MPI-CAGE-AT-0016</strain>
    </source>
</reference>
<dbReference type="EMBL" id="JAGPXD010000001">
    <property type="protein sequence ID" value="KAH7376742.1"/>
    <property type="molecule type" value="Genomic_DNA"/>
</dbReference>
<organism evidence="3 4">
    <name type="scientific">Plectosphaerella cucumerina</name>
    <dbReference type="NCBI Taxonomy" id="40658"/>
    <lineage>
        <taxon>Eukaryota</taxon>
        <taxon>Fungi</taxon>
        <taxon>Dikarya</taxon>
        <taxon>Ascomycota</taxon>
        <taxon>Pezizomycotina</taxon>
        <taxon>Sordariomycetes</taxon>
        <taxon>Hypocreomycetidae</taxon>
        <taxon>Glomerellales</taxon>
        <taxon>Plectosphaerellaceae</taxon>
        <taxon>Plectosphaerella</taxon>
    </lineage>
</organism>
<protein>
    <submittedName>
        <fullName evidence="3">Uncharacterized protein</fullName>
    </submittedName>
</protein>
<evidence type="ECO:0000313" key="3">
    <source>
        <dbReference type="EMBL" id="KAH7376742.1"/>
    </source>
</evidence>
<evidence type="ECO:0000256" key="1">
    <source>
        <dbReference type="SAM" id="MobiDB-lite"/>
    </source>
</evidence>
<feature type="chain" id="PRO_5035457175" evidence="2">
    <location>
        <begin position="21"/>
        <end position="127"/>
    </location>
</feature>
<proteinExistence type="predicted"/>
<keyword evidence="2" id="KW-0732">Signal</keyword>
<gene>
    <name evidence="3" type="ORF">B0T11DRAFT_272867</name>
</gene>
<name>A0A8K0X9C5_9PEZI</name>
<feature type="region of interest" description="Disordered" evidence="1">
    <location>
        <begin position="60"/>
        <end position="80"/>
    </location>
</feature>
<feature type="signal peptide" evidence="2">
    <location>
        <begin position="1"/>
        <end position="20"/>
    </location>
</feature>